<dbReference type="GO" id="GO:0016020">
    <property type="term" value="C:membrane"/>
    <property type="evidence" value="ECO:0007669"/>
    <property type="project" value="TreeGrafter"/>
</dbReference>
<evidence type="ECO:0000256" key="1">
    <source>
        <dbReference type="SAM" id="Phobius"/>
    </source>
</evidence>
<proteinExistence type="predicted"/>
<evidence type="ECO:0000313" key="2">
    <source>
        <dbReference type="EMBL" id="OWZ17098.1"/>
    </source>
</evidence>
<comment type="caution">
    <text evidence="2">The sequence shown here is derived from an EMBL/GenBank/DDBJ whole genome shotgun (WGS) entry which is preliminary data.</text>
</comment>
<dbReference type="Pfam" id="PF12505">
    <property type="entry name" value="DUF3712"/>
    <property type="match status" value="1"/>
</dbReference>
<reference evidence="3" key="1">
    <citation type="submission" date="2017-03" db="EMBL/GenBank/DDBJ databases">
        <title>Phytopthora megakarya and P. palmivora, two closely related causual agents of cacao black pod achieved similar genome size and gene model numbers by different mechanisms.</title>
        <authorList>
            <person name="Ali S."/>
            <person name="Shao J."/>
            <person name="Larry D.J."/>
            <person name="Kronmiller B."/>
            <person name="Shen D."/>
            <person name="Strem M.D."/>
            <person name="Melnick R.L."/>
            <person name="Guiltinan M.J."/>
            <person name="Tyler B.M."/>
            <person name="Meinhardt L.W."/>
            <person name="Bailey B.A."/>
        </authorList>
    </citation>
    <scope>NUCLEOTIDE SEQUENCE [LARGE SCALE GENOMIC DNA]</scope>
    <source>
        <strain evidence="3">zdho120</strain>
    </source>
</reference>
<accession>A0A225WIM7</accession>
<dbReference type="OrthoDB" id="10039566at2759"/>
<dbReference type="InterPro" id="IPR046368">
    <property type="entry name" value="Tag1"/>
</dbReference>
<keyword evidence="1" id="KW-1133">Transmembrane helix</keyword>
<name>A0A225WIM7_9STRA</name>
<sequence>MAPNQDEVRTPMSTSSIENTEFYDEAAFHLDVTPPDTDSKKELDIPLDKNGRPMVKFIRWYISRRKRHCIVIGLILLFIIIGLLIFYFAIVPVIVQHYMDKVVFTINYMDITEIPNDSEIDVIFSVNLQYDVPVSATTDEMMASLIYNGVVFGTAGIGRQNVKSGKQDYNLTMNSTMLISDMDTFNAMAEAMMQDKTVPITASAEIDAHAMGLSFNNIHFESTLSVVGFNNFKEVDMEVQQIDLWGCSDGVYQLDVNVSLNNPSNVGMQGIGALNMSLYYSNSYLGYAYSTETELGVPRSQSNQSFRMIVSATSPALLGVITGYLSGGGIKVEVRGDNPYSTEHPQFKEAMNKVNMTVEYDGGLDKITFNPLCVTSYLTMGY</sequence>
<organism evidence="2 3">
    <name type="scientific">Phytophthora megakarya</name>
    <dbReference type="NCBI Taxonomy" id="4795"/>
    <lineage>
        <taxon>Eukaryota</taxon>
        <taxon>Sar</taxon>
        <taxon>Stramenopiles</taxon>
        <taxon>Oomycota</taxon>
        <taxon>Peronosporomycetes</taxon>
        <taxon>Peronosporales</taxon>
        <taxon>Peronosporaceae</taxon>
        <taxon>Phytophthora</taxon>
    </lineage>
</organism>
<evidence type="ECO:0000313" key="3">
    <source>
        <dbReference type="Proteomes" id="UP000198211"/>
    </source>
</evidence>
<keyword evidence="1" id="KW-0812">Transmembrane</keyword>
<dbReference type="EMBL" id="NBNE01000814">
    <property type="protein sequence ID" value="OWZ17098.1"/>
    <property type="molecule type" value="Genomic_DNA"/>
</dbReference>
<dbReference type="Proteomes" id="UP000198211">
    <property type="component" value="Unassembled WGS sequence"/>
</dbReference>
<protein>
    <submittedName>
        <fullName evidence="2">Uncharacterized protein</fullName>
    </submittedName>
</protein>
<dbReference type="PANTHER" id="PTHR35895:SF1">
    <property type="entry name" value="LIPID-BINDING SERUM GLYCOPROTEIN C-TERMINAL DOMAIN-CONTAINING PROTEIN"/>
    <property type="match status" value="1"/>
</dbReference>
<gene>
    <name evidence="2" type="ORF">PHMEG_0009003</name>
</gene>
<dbReference type="STRING" id="4795.A0A225WIM7"/>
<dbReference type="AlphaFoldDB" id="A0A225WIM7"/>
<dbReference type="PANTHER" id="PTHR35895">
    <property type="entry name" value="CHROMOSOME 16, WHOLE GENOME SHOTGUN SEQUENCE"/>
    <property type="match status" value="1"/>
</dbReference>
<feature type="transmembrane region" description="Helical" evidence="1">
    <location>
        <begin position="69"/>
        <end position="95"/>
    </location>
</feature>
<keyword evidence="1" id="KW-0472">Membrane</keyword>
<keyword evidence="3" id="KW-1185">Reference proteome</keyword>
<dbReference type="InterPro" id="IPR022185">
    <property type="entry name" value="DUF3712"/>
</dbReference>